<reference evidence="7 8" key="1">
    <citation type="submission" date="2020-08" db="EMBL/GenBank/DDBJ databases">
        <title>Plant Genome Project.</title>
        <authorList>
            <person name="Zhang R.-G."/>
        </authorList>
    </citation>
    <scope>NUCLEOTIDE SEQUENCE [LARGE SCALE GENOMIC DNA]</scope>
    <source>
        <tissue evidence="7">Rhizome</tissue>
    </source>
</reference>
<dbReference type="UniPathway" id="UPA00242"/>
<evidence type="ECO:0000259" key="6">
    <source>
        <dbReference type="Pfam" id="PF03727"/>
    </source>
</evidence>
<evidence type="ECO:0000256" key="5">
    <source>
        <dbReference type="ARBA" id="ARBA00047905"/>
    </source>
</evidence>
<evidence type="ECO:0000313" key="8">
    <source>
        <dbReference type="Proteomes" id="UP000734854"/>
    </source>
</evidence>
<dbReference type="GO" id="GO:0006096">
    <property type="term" value="P:glycolytic process"/>
    <property type="evidence" value="ECO:0007669"/>
    <property type="project" value="UniProtKB-KW"/>
</dbReference>
<dbReference type="Gene3D" id="3.40.367.20">
    <property type="match status" value="1"/>
</dbReference>
<sequence>MKARKVVIRVCNIVAKRGACLTATRIIDIMKKLGYDNSNMKRTVIAMDIRLNEHCTIFRESLEKRPQLLCWLPWPIMDQTLGLLFMQHLILSIMKTRKNLNM</sequence>
<keyword evidence="4" id="KW-0324">Glycolysis</keyword>
<evidence type="ECO:0000256" key="3">
    <source>
        <dbReference type="ARBA" id="ARBA00012324"/>
    </source>
</evidence>
<comment type="pathway">
    <text evidence="2">Carbohydrate metabolism; hexose metabolism.</text>
</comment>
<dbReference type="InterPro" id="IPR043129">
    <property type="entry name" value="ATPase_NBD"/>
</dbReference>
<evidence type="ECO:0000256" key="2">
    <source>
        <dbReference type="ARBA" id="ARBA00005028"/>
    </source>
</evidence>
<keyword evidence="8" id="KW-1185">Reference proteome</keyword>
<accession>A0A8J5LAH7</accession>
<evidence type="ECO:0000256" key="1">
    <source>
        <dbReference type="ARBA" id="ARBA00004921"/>
    </source>
</evidence>
<name>A0A8J5LAH7_ZINOF</name>
<dbReference type="AlphaFoldDB" id="A0A8J5LAH7"/>
<dbReference type="Proteomes" id="UP000734854">
    <property type="component" value="Unassembled WGS sequence"/>
</dbReference>
<dbReference type="SUPFAM" id="SSF53067">
    <property type="entry name" value="Actin-like ATPase domain"/>
    <property type="match status" value="1"/>
</dbReference>
<comment type="catalytic activity">
    <reaction evidence="5">
        <text>D-fructose + ATP = D-fructose 6-phosphate + ADP + H(+)</text>
        <dbReference type="Rhea" id="RHEA:16125"/>
        <dbReference type="ChEBI" id="CHEBI:15378"/>
        <dbReference type="ChEBI" id="CHEBI:30616"/>
        <dbReference type="ChEBI" id="CHEBI:37721"/>
        <dbReference type="ChEBI" id="CHEBI:61527"/>
        <dbReference type="ChEBI" id="CHEBI:456216"/>
        <dbReference type="EC" id="2.7.1.1"/>
    </reaction>
    <physiologicalReaction direction="left-to-right" evidence="5">
        <dbReference type="Rhea" id="RHEA:16126"/>
    </physiologicalReaction>
</comment>
<dbReference type="GO" id="GO:0005524">
    <property type="term" value="F:ATP binding"/>
    <property type="evidence" value="ECO:0007669"/>
    <property type="project" value="InterPro"/>
</dbReference>
<evidence type="ECO:0000256" key="4">
    <source>
        <dbReference type="ARBA" id="ARBA00023152"/>
    </source>
</evidence>
<evidence type="ECO:0000313" key="7">
    <source>
        <dbReference type="EMBL" id="KAG6511241.1"/>
    </source>
</evidence>
<organism evidence="7 8">
    <name type="scientific">Zingiber officinale</name>
    <name type="common">Ginger</name>
    <name type="synonym">Amomum zingiber</name>
    <dbReference type="NCBI Taxonomy" id="94328"/>
    <lineage>
        <taxon>Eukaryota</taxon>
        <taxon>Viridiplantae</taxon>
        <taxon>Streptophyta</taxon>
        <taxon>Embryophyta</taxon>
        <taxon>Tracheophyta</taxon>
        <taxon>Spermatophyta</taxon>
        <taxon>Magnoliopsida</taxon>
        <taxon>Liliopsida</taxon>
        <taxon>Zingiberales</taxon>
        <taxon>Zingiberaceae</taxon>
        <taxon>Zingiber</taxon>
    </lineage>
</organism>
<dbReference type="EC" id="2.7.1.1" evidence="3"/>
<dbReference type="Pfam" id="PF03727">
    <property type="entry name" value="Hexokinase_2"/>
    <property type="match status" value="1"/>
</dbReference>
<gene>
    <name evidence="7" type="ORF">ZIOFF_029298</name>
</gene>
<comment type="caution">
    <text evidence="7">The sequence shown here is derived from an EMBL/GenBank/DDBJ whole genome shotgun (WGS) entry which is preliminary data.</text>
</comment>
<feature type="domain" description="Hexokinase C-terminal" evidence="6">
    <location>
        <begin position="3"/>
        <end position="64"/>
    </location>
</feature>
<dbReference type="GO" id="GO:0004396">
    <property type="term" value="F:hexokinase activity"/>
    <property type="evidence" value="ECO:0007669"/>
    <property type="project" value="UniProtKB-EC"/>
</dbReference>
<dbReference type="EMBL" id="JACMSC010000008">
    <property type="protein sequence ID" value="KAG6511241.1"/>
    <property type="molecule type" value="Genomic_DNA"/>
</dbReference>
<comment type="pathway">
    <text evidence="1">Carbohydrate degradation.</text>
</comment>
<proteinExistence type="predicted"/>
<dbReference type="GO" id="GO:0019318">
    <property type="term" value="P:hexose metabolic process"/>
    <property type="evidence" value="ECO:0007669"/>
    <property type="project" value="UniProtKB-UniPathway"/>
</dbReference>
<protein>
    <recommendedName>
        <fullName evidence="3">hexokinase</fullName>
        <ecNumber evidence="3">2.7.1.1</ecNumber>
    </recommendedName>
</protein>
<dbReference type="InterPro" id="IPR022673">
    <property type="entry name" value="Hexokinase_C"/>
</dbReference>